<name>A0A0N0DAF7_FUSLA</name>
<feature type="region of interest" description="Disordered" evidence="1">
    <location>
        <begin position="11"/>
        <end position="148"/>
    </location>
</feature>
<sequence>MSSCDIPLWLDTISPCPAAKGYDDTEPRPKRVKTNHESSVGRLPTPPLNDMPLPGKGKGNGKRPREVNDSDEYDQSSSDGSNIIPQALQDDTTPRAPKQYGRLFQDLDHDGYSTSGASSSRSQSQRSSRSKASSPSKKQRGAALEEETGYDIQTFGQFEHWQPESLKILRRDLQRIQRGIQIVPVDLKDQFATLDEFTYHDNTKASLLSSAVQYRYPARDFIDGMVEDAALCFTENDSEASWNMDVHGPLLAWVFRKEKRSRRLTDYQYCPSAHIVTDFKPNSSSHLVDFCVSIRPAEESRTKSAIKEVCRRRPLGTINHVDSGRLNKDPIVISIETKKHGEEYGKAVTQMATWHSAQLRSLRFTCPTLMQIQFLPGIIVQGHVWMFVATVERDGRAVLFHQAPIGDTASEEGILKLLLSLQHLKHWTEEIYWPAFQADVLGL</sequence>
<feature type="domain" description="PD-(D/E)XK nuclease-like" evidence="2">
    <location>
        <begin position="207"/>
        <end position="433"/>
    </location>
</feature>
<feature type="compositionally biased region" description="Polar residues" evidence="1">
    <location>
        <begin position="75"/>
        <end position="84"/>
    </location>
</feature>
<evidence type="ECO:0000256" key="1">
    <source>
        <dbReference type="SAM" id="MobiDB-lite"/>
    </source>
</evidence>
<dbReference type="AlphaFoldDB" id="A0A0N0DAF7"/>
<organism evidence="3 4">
    <name type="scientific">Fusarium langsethiae</name>
    <dbReference type="NCBI Taxonomy" id="179993"/>
    <lineage>
        <taxon>Eukaryota</taxon>
        <taxon>Fungi</taxon>
        <taxon>Dikarya</taxon>
        <taxon>Ascomycota</taxon>
        <taxon>Pezizomycotina</taxon>
        <taxon>Sordariomycetes</taxon>
        <taxon>Hypocreomycetidae</taxon>
        <taxon>Hypocreales</taxon>
        <taxon>Nectriaceae</taxon>
        <taxon>Fusarium</taxon>
    </lineage>
</organism>
<accession>A0A0N0DAF7</accession>
<dbReference type="Pfam" id="PF20516">
    <property type="entry name" value="PDDEXK_12"/>
    <property type="match status" value="1"/>
</dbReference>
<keyword evidence="4" id="KW-1185">Reference proteome</keyword>
<reference evidence="3 4" key="1">
    <citation type="submission" date="2015-04" db="EMBL/GenBank/DDBJ databases">
        <title>The draft genome sequence of Fusarium langsethiae, a T-2/HT-2 mycotoxin producer.</title>
        <authorList>
            <person name="Lysoe E."/>
            <person name="Divon H.H."/>
            <person name="Terzi V."/>
            <person name="Orru L."/>
            <person name="Lamontanara A."/>
            <person name="Kolseth A.-K."/>
            <person name="Frandsen R.J."/>
            <person name="Nielsen K."/>
            <person name="Thrane U."/>
        </authorList>
    </citation>
    <scope>NUCLEOTIDE SEQUENCE [LARGE SCALE GENOMIC DNA]</scope>
    <source>
        <strain evidence="3 4">Fl201059</strain>
    </source>
</reference>
<protein>
    <recommendedName>
        <fullName evidence="2">PD-(D/E)XK nuclease-like domain-containing protein</fullName>
    </recommendedName>
</protein>
<evidence type="ECO:0000313" key="4">
    <source>
        <dbReference type="Proteomes" id="UP000037904"/>
    </source>
</evidence>
<dbReference type="EMBL" id="JXCE01001322">
    <property type="protein sequence ID" value="KPA35265.1"/>
    <property type="molecule type" value="Genomic_DNA"/>
</dbReference>
<dbReference type="Proteomes" id="UP000037904">
    <property type="component" value="Unassembled WGS sequence"/>
</dbReference>
<comment type="caution">
    <text evidence="3">The sequence shown here is derived from an EMBL/GenBank/DDBJ whole genome shotgun (WGS) entry which is preliminary data.</text>
</comment>
<feature type="compositionally biased region" description="Low complexity" evidence="1">
    <location>
        <begin position="113"/>
        <end position="136"/>
    </location>
</feature>
<evidence type="ECO:0000313" key="3">
    <source>
        <dbReference type="EMBL" id="KPA35265.1"/>
    </source>
</evidence>
<proteinExistence type="predicted"/>
<evidence type="ECO:0000259" key="2">
    <source>
        <dbReference type="Pfam" id="PF20516"/>
    </source>
</evidence>
<gene>
    <name evidence="3" type="ORF">FLAG1_12054</name>
</gene>
<dbReference type="InterPro" id="IPR046797">
    <property type="entry name" value="PDDEXK_12"/>
</dbReference>
<dbReference type="OrthoDB" id="4161186at2759"/>